<evidence type="ECO:0000313" key="3">
    <source>
        <dbReference type="Proteomes" id="UP001634007"/>
    </source>
</evidence>
<dbReference type="AlphaFoldDB" id="A0ABD3LVG6"/>
<dbReference type="EMBL" id="JBJKBG010000001">
    <property type="protein sequence ID" value="KAL3755765.1"/>
    <property type="molecule type" value="Genomic_DNA"/>
</dbReference>
<keyword evidence="3" id="KW-1185">Reference proteome</keyword>
<evidence type="ECO:0000256" key="1">
    <source>
        <dbReference type="SAM" id="MobiDB-lite"/>
    </source>
</evidence>
<feature type="compositionally biased region" description="Polar residues" evidence="1">
    <location>
        <begin position="153"/>
        <end position="165"/>
    </location>
</feature>
<feature type="compositionally biased region" description="Basic residues" evidence="1">
    <location>
        <begin position="141"/>
        <end position="150"/>
    </location>
</feature>
<feature type="non-terminal residue" evidence="2">
    <location>
        <position position="1"/>
    </location>
</feature>
<accession>A0ABD3LVG6</accession>
<feature type="region of interest" description="Disordered" evidence="1">
    <location>
        <begin position="100"/>
        <end position="165"/>
    </location>
</feature>
<organism evidence="2 3">
    <name type="scientific">Eucalyptus globulus</name>
    <name type="common">Tasmanian blue gum</name>
    <dbReference type="NCBI Taxonomy" id="34317"/>
    <lineage>
        <taxon>Eukaryota</taxon>
        <taxon>Viridiplantae</taxon>
        <taxon>Streptophyta</taxon>
        <taxon>Embryophyta</taxon>
        <taxon>Tracheophyta</taxon>
        <taxon>Spermatophyta</taxon>
        <taxon>Magnoliopsida</taxon>
        <taxon>eudicotyledons</taxon>
        <taxon>Gunneridae</taxon>
        <taxon>Pentapetalae</taxon>
        <taxon>rosids</taxon>
        <taxon>malvids</taxon>
        <taxon>Myrtales</taxon>
        <taxon>Myrtaceae</taxon>
        <taxon>Myrtoideae</taxon>
        <taxon>Eucalypteae</taxon>
        <taxon>Eucalyptus</taxon>
    </lineage>
</organism>
<protein>
    <submittedName>
        <fullName evidence="2">Uncharacterized protein</fullName>
    </submittedName>
</protein>
<sequence length="165" mass="17830">SNNVVESLPPEHVALGFVARVAMFPEEAVGKSVEQAKFKPRIAAEPRNSEQGANKICYVGQQTRALLVVPVWFRHTQEEPELVGKAAALAAWTPRCGQTQRQQRLHGLTPSQSGGAAVSIGTARGKPKSSKRHGLVMEKLTRRRDGRRCKISNGGQQRAATGASV</sequence>
<name>A0ABD3LVG6_EUCGL</name>
<reference evidence="2 3" key="1">
    <citation type="submission" date="2024-11" db="EMBL/GenBank/DDBJ databases">
        <title>Chromosome-level genome assembly of Eucalyptus globulus Labill. provides insights into its genome evolution.</title>
        <authorList>
            <person name="Li X."/>
        </authorList>
    </citation>
    <scope>NUCLEOTIDE SEQUENCE [LARGE SCALE GENOMIC DNA]</scope>
    <source>
        <strain evidence="2">CL2024</strain>
        <tissue evidence="2">Fresh tender leaves</tissue>
    </source>
</reference>
<dbReference type="Proteomes" id="UP001634007">
    <property type="component" value="Unassembled WGS sequence"/>
</dbReference>
<gene>
    <name evidence="2" type="ORF">ACJRO7_002765</name>
</gene>
<comment type="caution">
    <text evidence="2">The sequence shown here is derived from an EMBL/GenBank/DDBJ whole genome shotgun (WGS) entry which is preliminary data.</text>
</comment>
<proteinExistence type="predicted"/>
<evidence type="ECO:0000313" key="2">
    <source>
        <dbReference type="EMBL" id="KAL3755765.1"/>
    </source>
</evidence>
<feature type="compositionally biased region" description="Basic residues" evidence="1">
    <location>
        <begin position="125"/>
        <end position="134"/>
    </location>
</feature>